<dbReference type="InterPro" id="IPR025742">
    <property type="entry name" value="CSTF2_hinge"/>
</dbReference>
<evidence type="ECO:0000313" key="10">
    <source>
        <dbReference type="Ensembl" id="ENSSTUP00000090124.1"/>
    </source>
</evidence>
<sequence length="527" mass="56473">MATLAAAAVVAAAGRDPAVDRSLRSVFVGNIPYEATEEQLKDIFSEVGLVVSFRLVYDRETGKPKGYGFCEYQDQETALSAMRNLNGREFSGRALRVDNAASEKNKEELKSLGTGAPIIESPYGDNIMPDEAPESISRAVASLPPEQMFELMKQMKLCVQNSPQEARNMLLQNPQLAFALLQAQVVMRIVDPEIALVRLGYSEVLFNLGLDGSTSVVDVLLTLEHNWSDAFLFEGLLGDGPNDPRGGTLLSVTGEVIEPSRGGGFIGAPPPHQGPPMHMNQMAGGPPLDMRPPHDMRGPPMGEPRGMMGEPRGPPMGEPRGMMGEPRGPPMGEPRGMMGEPRGPPMGEPRGMMGEPRGPPMGEPRGMMGEPRGPPMGEPRGLMGEPRGPPMGEPRGMMGEPRGPPMMEQRGPPMMEPRGPPMENRAVDPRGPVSGQRVPTAQGMQGPPPHSMNTNAPPPARPGPGVPQSGGSFSPGQSQVTSQDHEKAALIMQVLQLTPEQIAMLPPEQRQSILVLKEQILKTTGAP</sequence>
<protein>
    <submittedName>
        <fullName evidence="10">Cleavage stimulation factor, 3' pre-RNA, subunit 2</fullName>
    </submittedName>
</protein>
<keyword evidence="11" id="KW-1185">Reference proteome</keyword>
<proteinExistence type="predicted"/>
<evidence type="ECO:0000256" key="6">
    <source>
        <dbReference type="ARBA" id="ARBA00023242"/>
    </source>
</evidence>
<dbReference type="FunFam" id="1.25.40.630:FF:000001">
    <property type="entry name" value="Cleavage stimulation factor subunit 2"/>
    <property type="match status" value="1"/>
</dbReference>
<evidence type="ECO:0000256" key="5">
    <source>
        <dbReference type="ARBA" id="ARBA00022884"/>
    </source>
</evidence>
<dbReference type="GO" id="GO:0003729">
    <property type="term" value="F:mRNA binding"/>
    <property type="evidence" value="ECO:0007669"/>
    <property type="project" value="TreeGrafter"/>
</dbReference>
<accession>A0A674D385</accession>
<dbReference type="Pfam" id="PF14327">
    <property type="entry name" value="CSTF2_hinge"/>
    <property type="match status" value="1"/>
</dbReference>
<feature type="compositionally biased region" description="Low complexity" evidence="8">
    <location>
        <begin position="298"/>
        <end position="311"/>
    </location>
</feature>
<dbReference type="PANTHER" id="PTHR45735">
    <property type="entry name" value="CLEAVAGE STIMULATION FACTOR SUBUNIT 2"/>
    <property type="match status" value="1"/>
</dbReference>
<dbReference type="PROSITE" id="PS50102">
    <property type="entry name" value="RRM"/>
    <property type="match status" value="1"/>
</dbReference>
<feature type="compositionally biased region" description="Low complexity" evidence="8">
    <location>
        <begin position="466"/>
        <end position="480"/>
    </location>
</feature>
<dbReference type="Ensembl" id="ENSSTUT00000095856.1">
    <property type="protein sequence ID" value="ENSSTUP00000090124.1"/>
    <property type="gene ID" value="ENSSTUG00000039581.1"/>
</dbReference>
<dbReference type="InParanoid" id="A0A674D385"/>
<dbReference type="PANTHER" id="PTHR45735:SF2">
    <property type="entry name" value="CLEAVAGE STIMULATION FACTOR SUBUNIT 2"/>
    <property type="match status" value="1"/>
</dbReference>
<dbReference type="InterPro" id="IPR035979">
    <property type="entry name" value="RBD_domain_sf"/>
</dbReference>
<dbReference type="GO" id="GO:0005847">
    <property type="term" value="C:mRNA cleavage and polyadenylation specificity factor complex"/>
    <property type="evidence" value="ECO:0007669"/>
    <property type="project" value="TreeGrafter"/>
</dbReference>
<dbReference type="Pfam" id="PF00076">
    <property type="entry name" value="RRM_1"/>
    <property type="match status" value="1"/>
</dbReference>
<evidence type="ECO:0000256" key="4">
    <source>
        <dbReference type="ARBA" id="ARBA00022737"/>
    </source>
</evidence>
<dbReference type="Gene3D" id="3.30.70.330">
    <property type="match status" value="1"/>
</dbReference>
<dbReference type="Pfam" id="PF14304">
    <property type="entry name" value="CSTF_C"/>
    <property type="match status" value="1"/>
</dbReference>
<dbReference type="FunFam" id="3.30.70.330:FF:000061">
    <property type="entry name" value="cleavage stimulation factor subunit 2 isoform X1"/>
    <property type="match status" value="1"/>
</dbReference>
<dbReference type="Gene3D" id="1.10.20.70">
    <property type="entry name" value="Transcription termination and cleavage factor, C-terminal domain"/>
    <property type="match status" value="1"/>
</dbReference>
<dbReference type="SMART" id="SM00360">
    <property type="entry name" value="RRM"/>
    <property type="match status" value="1"/>
</dbReference>
<keyword evidence="2" id="KW-0597">Phosphoprotein</keyword>
<dbReference type="AlphaFoldDB" id="A0A674D385"/>
<dbReference type="InterPro" id="IPR000504">
    <property type="entry name" value="RRM_dom"/>
</dbReference>
<dbReference type="FunCoup" id="A0A674D385">
    <property type="interactions" value="1213"/>
</dbReference>
<keyword evidence="4" id="KW-0677">Repeat</keyword>
<keyword evidence="3" id="KW-0507">mRNA processing</keyword>
<dbReference type="Proteomes" id="UP000472277">
    <property type="component" value="Chromosome 13"/>
</dbReference>
<evidence type="ECO:0000313" key="11">
    <source>
        <dbReference type="Proteomes" id="UP000472277"/>
    </source>
</evidence>
<dbReference type="GeneTree" id="ENSGT00940000158987"/>
<evidence type="ECO:0000256" key="3">
    <source>
        <dbReference type="ARBA" id="ARBA00022664"/>
    </source>
</evidence>
<evidence type="ECO:0000256" key="1">
    <source>
        <dbReference type="ARBA" id="ARBA00004123"/>
    </source>
</evidence>
<dbReference type="CDD" id="cd12671">
    <property type="entry name" value="RRM_CSTF2_CSTF2T"/>
    <property type="match status" value="1"/>
</dbReference>
<organism evidence="10 11">
    <name type="scientific">Salmo trutta</name>
    <name type="common">Brown trout</name>
    <dbReference type="NCBI Taxonomy" id="8032"/>
    <lineage>
        <taxon>Eukaryota</taxon>
        <taxon>Metazoa</taxon>
        <taxon>Chordata</taxon>
        <taxon>Craniata</taxon>
        <taxon>Vertebrata</taxon>
        <taxon>Euteleostomi</taxon>
        <taxon>Actinopterygii</taxon>
        <taxon>Neopterygii</taxon>
        <taxon>Teleostei</taxon>
        <taxon>Protacanthopterygii</taxon>
        <taxon>Salmoniformes</taxon>
        <taxon>Salmonidae</taxon>
        <taxon>Salmoninae</taxon>
        <taxon>Salmo</taxon>
    </lineage>
</organism>
<keyword evidence="5 7" id="KW-0694">RNA-binding</keyword>
<feature type="compositionally biased region" description="Pro residues" evidence="8">
    <location>
        <begin position="446"/>
        <end position="465"/>
    </location>
</feature>
<keyword evidence="6" id="KW-0539">Nucleus</keyword>
<evidence type="ECO:0000256" key="8">
    <source>
        <dbReference type="SAM" id="MobiDB-lite"/>
    </source>
</evidence>
<evidence type="ECO:0000256" key="7">
    <source>
        <dbReference type="PROSITE-ProRule" id="PRU00176"/>
    </source>
</evidence>
<feature type="region of interest" description="Disordered" evidence="8">
    <location>
        <begin position="295"/>
        <end position="485"/>
    </location>
</feature>
<dbReference type="SUPFAM" id="SSF54928">
    <property type="entry name" value="RNA-binding domain, RBD"/>
    <property type="match status" value="1"/>
</dbReference>
<dbReference type="InterPro" id="IPR038192">
    <property type="entry name" value="CSTF_C_sf"/>
</dbReference>
<comment type="subcellular location">
    <subcellularLocation>
        <location evidence="1">Nucleus</location>
    </subcellularLocation>
</comment>
<reference evidence="10" key="2">
    <citation type="submission" date="2025-09" db="UniProtKB">
        <authorList>
            <consortium name="Ensembl"/>
        </authorList>
    </citation>
    <scope>IDENTIFICATION</scope>
</reference>
<reference evidence="10" key="1">
    <citation type="submission" date="2025-08" db="UniProtKB">
        <authorList>
            <consortium name="Ensembl"/>
        </authorList>
    </citation>
    <scope>IDENTIFICATION</scope>
</reference>
<name>A0A674D385_SALTR</name>
<dbReference type="InterPro" id="IPR026896">
    <property type="entry name" value="CSTF_C"/>
</dbReference>
<dbReference type="FunFam" id="1.10.20.70:FF:000001">
    <property type="entry name" value="Cleavage stimulation factor subunit 2"/>
    <property type="match status" value="1"/>
</dbReference>
<feature type="compositionally biased region" description="Low complexity" evidence="8">
    <location>
        <begin position="393"/>
        <end position="413"/>
    </location>
</feature>
<gene>
    <name evidence="10" type="primary">CSTF2</name>
    <name evidence="10" type="synonym">LOC115205307</name>
</gene>
<feature type="domain" description="RRM" evidence="9">
    <location>
        <begin position="24"/>
        <end position="102"/>
    </location>
</feature>
<evidence type="ECO:0000259" key="9">
    <source>
        <dbReference type="PROSITE" id="PS50102"/>
    </source>
</evidence>
<dbReference type="InterPro" id="IPR012677">
    <property type="entry name" value="Nucleotide-bd_a/b_plait_sf"/>
</dbReference>
<dbReference type="GO" id="GO:0031124">
    <property type="term" value="P:mRNA 3'-end processing"/>
    <property type="evidence" value="ECO:0007669"/>
    <property type="project" value="InterPro"/>
</dbReference>
<dbReference type="OMA" id="HSMNTNA"/>
<evidence type="ECO:0000256" key="2">
    <source>
        <dbReference type="ARBA" id="ARBA00022553"/>
    </source>
</evidence>
<dbReference type="Gene3D" id="1.25.40.630">
    <property type="match status" value="1"/>
</dbReference>